<protein>
    <submittedName>
        <fullName evidence="2">Uncharacterized protein</fullName>
    </submittedName>
</protein>
<dbReference type="Proteomes" id="UP000215335">
    <property type="component" value="Unassembled WGS sequence"/>
</dbReference>
<feature type="compositionally biased region" description="Basic and acidic residues" evidence="1">
    <location>
        <begin position="21"/>
        <end position="38"/>
    </location>
</feature>
<evidence type="ECO:0000313" key="3">
    <source>
        <dbReference type="Proteomes" id="UP000215335"/>
    </source>
</evidence>
<comment type="caution">
    <text evidence="2">The sequence shown here is derived from an EMBL/GenBank/DDBJ whole genome shotgun (WGS) entry which is preliminary data.</text>
</comment>
<feature type="region of interest" description="Disordered" evidence="1">
    <location>
        <begin position="13"/>
        <end position="67"/>
    </location>
</feature>
<organism evidence="2 3">
    <name type="scientific">Trichomalopsis sarcophagae</name>
    <dbReference type="NCBI Taxonomy" id="543379"/>
    <lineage>
        <taxon>Eukaryota</taxon>
        <taxon>Metazoa</taxon>
        <taxon>Ecdysozoa</taxon>
        <taxon>Arthropoda</taxon>
        <taxon>Hexapoda</taxon>
        <taxon>Insecta</taxon>
        <taxon>Pterygota</taxon>
        <taxon>Neoptera</taxon>
        <taxon>Endopterygota</taxon>
        <taxon>Hymenoptera</taxon>
        <taxon>Apocrita</taxon>
        <taxon>Proctotrupomorpha</taxon>
        <taxon>Chalcidoidea</taxon>
        <taxon>Pteromalidae</taxon>
        <taxon>Pteromalinae</taxon>
        <taxon>Trichomalopsis</taxon>
    </lineage>
</organism>
<evidence type="ECO:0000256" key="1">
    <source>
        <dbReference type="SAM" id="MobiDB-lite"/>
    </source>
</evidence>
<feature type="compositionally biased region" description="Basic and acidic residues" evidence="1">
    <location>
        <begin position="50"/>
        <end position="66"/>
    </location>
</feature>
<proteinExistence type="predicted"/>
<gene>
    <name evidence="2" type="ORF">TSAR_015096</name>
</gene>
<name>A0A232FCV6_9HYME</name>
<keyword evidence="3" id="KW-1185">Reference proteome</keyword>
<evidence type="ECO:0000313" key="2">
    <source>
        <dbReference type="EMBL" id="OXU28634.1"/>
    </source>
</evidence>
<dbReference type="EMBL" id="NNAY01000404">
    <property type="protein sequence ID" value="OXU28634.1"/>
    <property type="molecule type" value="Genomic_DNA"/>
</dbReference>
<dbReference type="AlphaFoldDB" id="A0A232FCV6"/>
<reference evidence="2 3" key="1">
    <citation type="journal article" date="2017" name="Curr. Biol.">
        <title>The Evolution of Venom by Co-option of Single-Copy Genes.</title>
        <authorList>
            <person name="Martinson E.O."/>
            <person name="Mrinalini"/>
            <person name="Kelkar Y.D."/>
            <person name="Chang C.H."/>
            <person name="Werren J.H."/>
        </authorList>
    </citation>
    <scope>NUCLEOTIDE SEQUENCE [LARGE SCALE GENOMIC DNA]</scope>
    <source>
        <strain evidence="2 3">Alberta</strain>
        <tissue evidence="2">Whole body</tissue>
    </source>
</reference>
<sequence>MFRATMSPLLEGFEYCPSLPHGEDTRANLETREKESKKQQQQWRRASGCKWDEEERSGTPQRDDTRSLANWALEVTLSFARELPPHPLARG</sequence>
<accession>A0A232FCV6</accession>